<dbReference type="InterPro" id="IPR052574">
    <property type="entry name" value="CDIRP"/>
</dbReference>
<feature type="compositionally biased region" description="Polar residues" evidence="3">
    <location>
        <begin position="420"/>
        <end position="435"/>
    </location>
</feature>
<feature type="compositionally biased region" description="Acidic residues" evidence="3">
    <location>
        <begin position="939"/>
        <end position="952"/>
    </location>
</feature>
<dbReference type="GO" id="GO:0031028">
    <property type="term" value="P:septation initiation signaling"/>
    <property type="evidence" value="ECO:0007669"/>
    <property type="project" value="TreeGrafter"/>
</dbReference>
<proteinExistence type="predicted"/>
<feature type="region of interest" description="Disordered" evidence="3">
    <location>
        <begin position="305"/>
        <end position="456"/>
    </location>
</feature>
<evidence type="ECO:0000313" key="4">
    <source>
        <dbReference type="EMBL" id="EXJ56325.1"/>
    </source>
</evidence>
<dbReference type="Pfam" id="PF13516">
    <property type="entry name" value="LRR_6"/>
    <property type="match status" value="1"/>
</dbReference>
<feature type="region of interest" description="Disordered" evidence="3">
    <location>
        <begin position="1"/>
        <end position="114"/>
    </location>
</feature>
<keyword evidence="1" id="KW-0433">Leucine-rich repeat</keyword>
<feature type="region of interest" description="Disordered" evidence="3">
    <location>
        <begin position="921"/>
        <end position="1054"/>
    </location>
</feature>
<dbReference type="EMBL" id="AMGX01000035">
    <property type="protein sequence ID" value="EXJ56325.1"/>
    <property type="molecule type" value="Genomic_DNA"/>
</dbReference>
<feature type="compositionally biased region" description="Basic and acidic residues" evidence="3">
    <location>
        <begin position="327"/>
        <end position="339"/>
    </location>
</feature>
<feature type="region of interest" description="Disordered" evidence="3">
    <location>
        <begin position="752"/>
        <end position="784"/>
    </location>
</feature>
<dbReference type="PRINTS" id="PR00019">
    <property type="entry name" value="LEURICHRPT"/>
</dbReference>
<dbReference type="GO" id="GO:1902412">
    <property type="term" value="P:regulation of mitotic cytokinesis"/>
    <property type="evidence" value="ECO:0007669"/>
    <property type="project" value="TreeGrafter"/>
</dbReference>
<feature type="region of interest" description="Disordered" evidence="3">
    <location>
        <begin position="604"/>
        <end position="672"/>
    </location>
</feature>
<dbReference type="PANTHER" id="PTHR47566">
    <property type="match status" value="1"/>
</dbReference>
<evidence type="ECO:0008006" key="6">
    <source>
        <dbReference type="Google" id="ProtNLM"/>
    </source>
</evidence>
<dbReference type="GO" id="GO:0035591">
    <property type="term" value="F:signaling adaptor activity"/>
    <property type="evidence" value="ECO:0007669"/>
    <property type="project" value="TreeGrafter"/>
</dbReference>
<evidence type="ECO:0000256" key="1">
    <source>
        <dbReference type="ARBA" id="ARBA00022614"/>
    </source>
</evidence>
<keyword evidence="5" id="KW-1185">Reference proteome</keyword>
<feature type="compositionally biased region" description="Basic and acidic residues" evidence="3">
    <location>
        <begin position="610"/>
        <end position="627"/>
    </location>
</feature>
<feature type="compositionally biased region" description="Basic and acidic residues" evidence="3">
    <location>
        <begin position="921"/>
        <end position="938"/>
    </location>
</feature>
<dbReference type="Proteomes" id="UP000019471">
    <property type="component" value="Unassembled WGS sequence"/>
</dbReference>
<feature type="compositionally biased region" description="Polar residues" evidence="3">
    <location>
        <begin position="19"/>
        <end position="31"/>
    </location>
</feature>
<accession>W9VTF4</accession>
<dbReference type="InterPro" id="IPR025875">
    <property type="entry name" value="Leu-rich_rpt_4"/>
</dbReference>
<dbReference type="InterPro" id="IPR032675">
    <property type="entry name" value="LRR_dom_sf"/>
</dbReference>
<feature type="compositionally biased region" description="Basic and acidic residues" evidence="3">
    <location>
        <begin position="1702"/>
        <end position="1720"/>
    </location>
</feature>
<dbReference type="PROSITE" id="PS51450">
    <property type="entry name" value="LRR"/>
    <property type="match status" value="5"/>
</dbReference>
<reference evidence="4 5" key="1">
    <citation type="submission" date="2013-03" db="EMBL/GenBank/DDBJ databases">
        <title>The Genome Sequence of Cladophialophora psammophila CBS 110553.</title>
        <authorList>
            <consortium name="The Broad Institute Genomics Platform"/>
            <person name="Cuomo C."/>
            <person name="de Hoog S."/>
            <person name="Gorbushina A."/>
            <person name="Walker B."/>
            <person name="Young S.K."/>
            <person name="Zeng Q."/>
            <person name="Gargeya S."/>
            <person name="Fitzgerald M."/>
            <person name="Haas B."/>
            <person name="Abouelleil A."/>
            <person name="Allen A.W."/>
            <person name="Alvarado L."/>
            <person name="Arachchi H.M."/>
            <person name="Berlin A.M."/>
            <person name="Chapman S.B."/>
            <person name="Gainer-Dewar J."/>
            <person name="Goldberg J."/>
            <person name="Griggs A."/>
            <person name="Gujja S."/>
            <person name="Hansen M."/>
            <person name="Howarth C."/>
            <person name="Imamovic A."/>
            <person name="Ireland A."/>
            <person name="Larimer J."/>
            <person name="McCowan C."/>
            <person name="Murphy C."/>
            <person name="Pearson M."/>
            <person name="Poon T.W."/>
            <person name="Priest M."/>
            <person name="Roberts A."/>
            <person name="Saif S."/>
            <person name="Shea T."/>
            <person name="Sisk P."/>
            <person name="Sykes S."/>
            <person name="Wortman J."/>
            <person name="Nusbaum C."/>
            <person name="Birren B."/>
        </authorList>
    </citation>
    <scope>NUCLEOTIDE SEQUENCE [LARGE SCALE GENOMIC DNA]</scope>
    <source>
        <strain evidence="4 5">CBS 110553</strain>
    </source>
</reference>
<evidence type="ECO:0000256" key="3">
    <source>
        <dbReference type="SAM" id="MobiDB-lite"/>
    </source>
</evidence>
<evidence type="ECO:0000313" key="5">
    <source>
        <dbReference type="Proteomes" id="UP000019471"/>
    </source>
</evidence>
<feature type="compositionally biased region" description="Polar residues" evidence="3">
    <location>
        <begin position="384"/>
        <end position="395"/>
    </location>
</feature>
<feature type="compositionally biased region" description="Polar residues" evidence="3">
    <location>
        <begin position="343"/>
        <end position="359"/>
    </location>
</feature>
<feature type="compositionally biased region" description="Polar residues" evidence="3">
    <location>
        <begin position="80"/>
        <end position="105"/>
    </location>
</feature>
<dbReference type="eggNOG" id="KOG0531">
    <property type="taxonomic scope" value="Eukaryota"/>
</dbReference>
<evidence type="ECO:0000256" key="2">
    <source>
        <dbReference type="ARBA" id="ARBA00022737"/>
    </source>
</evidence>
<dbReference type="Gene3D" id="3.80.10.10">
    <property type="entry name" value="Ribonuclease Inhibitor"/>
    <property type="match status" value="3"/>
</dbReference>
<dbReference type="HOGENOM" id="CLU_002093_0_0_1"/>
<dbReference type="InterPro" id="IPR003591">
    <property type="entry name" value="Leu-rich_rpt_typical-subtyp"/>
</dbReference>
<keyword evidence="2" id="KW-0677">Repeat</keyword>
<comment type="caution">
    <text evidence="4">The sequence shown here is derived from an EMBL/GenBank/DDBJ whole genome shotgun (WGS) entry which is preliminary data.</text>
</comment>
<dbReference type="SMART" id="SM00365">
    <property type="entry name" value="LRR_SD22"/>
    <property type="match status" value="6"/>
</dbReference>
<dbReference type="OrthoDB" id="2192888at2759"/>
<organism evidence="4 5">
    <name type="scientific">Cladophialophora psammophila CBS 110553</name>
    <dbReference type="NCBI Taxonomy" id="1182543"/>
    <lineage>
        <taxon>Eukaryota</taxon>
        <taxon>Fungi</taxon>
        <taxon>Dikarya</taxon>
        <taxon>Ascomycota</taxon>
        <taxon>Pezizomycotina</taxon>
        <taxon>Eurotiomycetes</taxon>
        <taxon>Chaetothyriomycetidae</taxon>
        <taxon>Chaetothyriales</taxon>
        <taxon>Herpotrichiellaceae</taxon>
        <taxon>Cladophialophora</taxon>
    </lineage>
</organism>
<feature type="compositionally biased region" description="Basic and acidic residues" evidence="3">
    <location>
        <begin position="964"/>
        <end position="973"/>
    </location>
</feature>
<dbReference type="GeneID" id="19197278"/>
<name>W9VTF4_9EURO</name>
<dbReference type="Pfam" id="PF12799">
    <property type="entry name" value="LRR_4"/>
    <property type="match status" value="1"/>
</dbReference>
<feature type="compositionally biased region" description="Low complexity" evidence="3">
    <location>
        <begin position="869"/>
        <end position="880"/>
    </location>
</feature>
<dbReference type="SUPFAM" id="SSF52058">
    <property type="entry name" value="L domain-like"/>
    <property type="match status" value="1"/>
</dbReference>
<dbReference type="RefSeq" id="XP_007751351.1">
    <property type="nucleotide sequence ID" value="XM_007753161.1"/>
</dbReference>
<dbReference type="STRING" id="1182543.W9VTF4"/>
<gene>
    <name evidence="4" type="ORF">A1O5_12592</name>
</gene>
<feature type="region of interest" description="Disordered" evidence="3">
    <location>
        <begin position="865"/>
        <end position="900"/>
    </location>
</feature>
<protein>
    <recommendedName>
        <fullName evidence="6">Adenylate cyclase</fullName>
    </recommendedName>
</protein>
<dbReference type="InterPro" id="IPR001611">
    <property type="entry name" value="Leu-rich_rpt"/>
</dbReference>
<feature type="compositionally biased region" description="Basic and acidic residues" evidence="3">
    <location>
        <begin position="752"/>
        <end position="774"/>
    </location>
</feature>
<feature type="compositionally biased region" description="Polar residues" evidence="3">
    <location>
        <begin position="881"/>
        <end position="899"/>
    </location>
</feature>
<dbReference type="GO" id="GO:0061499">
    <property type="term" value="C:outer plaque of mitotic spindle pole body"/>
    <property type="evidence" value="ECO:0007669"/>
    <property type="project" value="TreeGrafter"/>
</dbReference>
<dbReference type="SMART" id="SM00369">
    <property type="entry name" value="LRR_TYP"/>
    <property type="match status" value="6"/>
</dbReference>
<feature type="region of interest" description="Disordered" evidence="3">
    <location>
        <begin position="1702"/>
        <end position="1737"/>
    </location>
</feature>
<feature type="compositionally biased region" description="Polar residues" evidence="3">
    <location>
        <begin position="55"/>
        <end position="64"/>
    </location>
</feature>
<dbReference type="PANTHER" id="PTHR47566:SF1">
    <property type="entry name" value="PROTEIN NUD1"/>
    <property type="match status" value="1"/>
</dbReference>
<sequence>MEPWLDSLSEDWKSEHRSSSPAPSLNRSQSRIPHLANNIRKDSSAGSFLRHRSTRGQARQSAQSILRERSASRLNLPAASDSQKYSSLPRRTSNTFSESQNSVQHHSIREKPSLVETPEWKRRLAAGEDINSDGFDLFSPSKLEGVFKLPNTSQLRSDSVEQQETSLSRKLFNLPASNPFPEQYSSYRTNRSRVNLEILEEVNEEDELEQQNLSAVSSDLVRTGSLRGLVKQRVQSLERVDKCRSTPSSPKGYDARDPRWRTISGQEELRNEFISPVTVSKQNSIRDTVLRADVDIQALKSKLQSAALEEEDRPGSSLSDSHISYVRKQDKEERFKDEPLPDLTSQSLPDDLSMGTQDFISHGGFINSRRGGRSNEASFLRKSLSLSQEPSQMEPNSRADIHFHSSPPQNSRLLDDSIDQSKLSASAPTTPQDTSIIHHPDNHNRPASSGSPLKLFGNRDTYTNNKLMRILSHFEEPEDSCERVGVPSLADEAQETEFRMSQFGQGELDGFGFEQNVRRPSPIEPTIVKPEDRIFQPVSTQAANIPESIPEGVGIELSQGNEEREEIIGHIEEDRTTKRRKTQVNDQVRPPDNEIEVEIAELGEATTYAGKKETDAGPDDEGIKPDPKVLASRDLSRPKSARRTPSVTRATLVPGAEGADQETAPEPANEDLTEALAAELASFAQEAAQTNSDSRKASLATKDYMEEANKVMQFIRSRGKPKPVAALPNITEPAEVSELNPDAILDLDIDADSTKDDFSRPPSREHVPRPAQDRRHARHDSRTASYLRKYRDEDDMDALGSTSVFGTLAPANNVIISEATGAAALEELQESHPPNMRILNATETMRKRKYSSSTVDGQQDWTQDHMAHTQHSNHSSTQQSFPTRSSASGQKGVISSGTVSIPDRVGAMTFDHDKKVWVKKASTNDDSKRMSRQDRQTLTEDDPFEDIPDLSIDEQRELQSNTRHVKEATDQKEMISSVNAPDARDDSQASLRRLPDPGANPVSAEPQCKIAAEEDMEEIDQSSLRSKASAHEAKLHSGVPSKPPSQLKDDRKQPRAVTIAFSSPIVSGVNYANLGEDDFDDLPREEDLPLDDSEIDLDVGHREQESPPTVMVPLSRDSFKKSNQMRLLSQERVVTFQPRTISPIVEDDEEHIQPQMSLVQVKHSNVVTPAPPKTMAKLQKTSNKASSILCLTPLSDFSLHQVDKPGDPDQSYVDERRHPNALRQAHGSLALVVDELIKAITDAAPDELFWDQLHRMTLAPGSVSSVHGLKDYCPCLEELSMSGNKISQLGGLPSTLRILDIQKNLVNDLTSWSHLHNLQYLDVSGNQLESLECFSSLVHLRSLNANNNRISNIDGVLDLDGLLELKLSGNDLTRADFEGCDLRRLKALDLSHNKLEEVRNLGSLPALEDLDLSHNALQNFPTAGGDKNIPVQKLRLVHNELELIALKHMRALRHLDLDNNKIKDIQGLQSAYHLEFLSLREQKEQSDIVDLVLSTPNECRQIRLSSNLVVKGTLKLPSSPQNNLRELEIAACGISELPERFGLFFPNCRHLNVNFNAIKDVDPLRKLVHLNTLLLAKNRVHKLRRTCLIMSRLPSLKHIDLRENPLTVGFYSPASAKVANSDLARYYLPDGSETEDASWTKVLDEVTGLKRRTIELLLAAHCKNLIQLDGLSFSRERLARKDETWDKLTGRGVLVKSATKVVEEAGSKDRNGDDVDDAGRDFTPGTPMGDDGDVFNG</sequence>